<organism evidence="2 3">
    <name type="scientific">Acer saccharum</name>
    <name type="common">Sugar maple</name>
    <dbReference type="NCBI Taxonomy" id="4024"/>
    <lineage>
        <taxon>Eukaryota</taxon>
        <taxon>Viridiplantae</taxon>
        <taxon>Streptophyta</taxon>
        <taxon>Embryophyta</taxon>
        <taxon>Tracheophyta</taxon>
        <taxon>Spermatophyta</taxon>
        <taxon>Magnoliopsida</taxon>
        <taxon>eudicotyledons</taxon>
        <taxon>Gunneridae</taxon>
        <taxon>Pentapetalae</taxon>
        <taxon>rosids</taxon>
        <taxon>malvids</taxon>
        <taxon>Sapindales</taxon>
        <taxon>Sapindaceae</taxon>
        <taxon>Hippocastanoideae</taxon>
        <taxon>Acereae</taxon>
        <taxon>Acer</taxon>
    </lineage>
</organism>
<evidence type="ECO:0000259" key="1">
    <source>
        <dbReference type="Pfam" id="PF13456"/>
    </source>
</evidence>
<reference evidence="2" key="1">
    <citation type="journal article" date="2022" name="Plant J.">
        <title>Strategies of tolerance reflected in two North American maple genomes.</title>
        <authorList>
            <person name="McEvoy S.L."/>
            <person name="Sezen U.U."/>
            <person name="Trouern-Trend A."/>
            <person name="McMahon S.M."/>
            <person name="Schaberg P.G."/>
            <person name="Yang J."/>
            <person name="Wegrzyn J.L."/>
            <person name="Swenson N.G."/>
        </authorList>
    </citation>
    <scope>NUCLEOTIDE SEQUENCE</scope>
    <source>
        <strain evidence="2">NS2018</strain>
    </source>
</reference>
<dbReference type="EMBL" id="JAUESC010000004">
    <property type="protein sequence ID" value="KAK0597487.1"/>
    <property type="molecule type" value="Genomic_DNA"/>
</dbReference>
<reference evidence="2" key="2">
    <citation type="submission" date="2023-06" db="EMBL/GenBank/DDBJ databases">
        <authorList>
            <person name="Swenson N.G."/>
            <person name="Wegrzyn J.L."/>
            <person name="Mcevoy S.L."/>
        </authorList>
    </citation>
    <scope>NUCLEOTIDE SEQUENCE</scope>
    <source>
        <strain evidence="2">NS2018</strain>
        <tissue evidence="2">Leaf</tissue>
    </source>
</reference>
<dbReference type="Pfam" id="PF13456">
    <property type="entry name" value="RVT_3"/>
    <property type="match status" value="1"/>
</dbReference>
<dbReference type="GO" id="GO:0004523">
    <property type="term" value="F:RNA-DNA hybrid ribonuclease activity"/>
    <property type="evidence" value="ECO:0007669"/>
    <property type="project" value="InterPro"/>
</dbReference>
<sequence length="70" mass="7268">MGSSTQCMDALFHLLIAEAIALFRGALFTVEAGLLPVVIESDAKAVVDLVNSGRASLADVAQLSLTSSVY</sequence>
<comment type="caution">
    <text evidence="2">The sequence shown here is derived from an EMBL/GenBank/DDBJ whole genome shotgun (WGS) entry which is preliminary data.</text>
</comment>
<keyword evidence="3" id="KW-1185">Reference proteome</keyword>
<dbReference type="Proteomes" id="UP001168877">
    <property type="component" value="Unassembled WGS sequence"/>
</dbReference>
<evidence type="ECO:0000313" key="2">
    <source>
        <dbReference type="EMBL" id="KAK0597487.1"/>
    </source>
</evidence>
<proteinExistence type="predicted"/>
<feature type="domain" description="RNase H type-1" evidence="1">
    <location>
        <begin position="8"/>
        <end position="60"/>
    </location>
</feature>
<dbReference type="AlphaFoldDB" id="A0AA39SNX2"/>
<name>A0AA39SNX2_ACESA</name>
<evidence type="ECO:0000313" key="3">
    <source>
        <dbReference type="Proteomes" id="UP001168877"/>
    </source>
</evidence>
<protein>
    <recommendedName>
        <fullName evidence="1">RNase H type-1 domain-containing protein</fullName>
    </recommendedName>
</protein>
<gene>
    <name evidence="2" type="ORF">LWI29_025828</name>
</gene>
<dbReference type="InterPro" id="IPR002156">
    <property type="entry name" value="RNaseH_domain"/>
</dbReference>
<dbReference type="GO" id="GO:0003676">
    <property type="term" value="F:nucleic acid binding"/>
    <property type="evidence" value="ECO:0007669"/>
    <property type="project" value="InterPro"/>
</dbReference>
<accession>A0AA39SNX2</accession>